<dbReference type="AlphaFoldDB" id="A0A9W6LK07"/>
<evidence type="ECO:0000313" key="1">
    <source>
        <dbReference type="EMBL" id="GLI53119.1"/>
    </source>
</evidence>
<reference evidence="1" key="1">
    <citation type="submission" date="2022-12" db="EMBL/GenBank/DDBJ databases">
        <title>Reference genome sequencing for broad-spectrum identification of bacterial and archaeal isolates by mass spectrometry.</title>
        <authorList>
            <person name="Sekiguchi Y."/>
            <person name="Tourlousse D.M."/>
        </authorList>
    </citation>
    <scope>NUCLEOTIDE SEQUENCE</scope>
    <source>
        <strain evidence="1">TSL-P1</strain>
    </source>
</reference>
<dbReference type="PANTHER" id="PTHR46018">
    <property type="entry name" value="ZINC PHOSPHODIESTERASE ELAC PROTEIN 1"/>
    <property type="match status" value="1"/>
</dbReference>
<accession>A0A9W6LK07</accession>
<proteinExistence type="predicted"/>
<protein>
    <submittedName>
        <fullName evidence="1">Ribonuclease Z</fullName>
    </submittedName>
</protein>
<gene>
    <name evidence="1" type="ORF">TISLANDTSLP1_08120</name>
</gene>
<dbReference type="Gene3D" id="3.60.15.10">
    <property type="entry name" value="Ribonuclease Z/Hydroxyacylglutathione hydrolase-like"/>
    <property type="match status" value="1"/>
</dbReference>
<dbReference type="Proteomes" id="UP001144297">
    <property type="component" value="Unassembled WGS sequence"/>
</dbReference>
<dbReference type="PANTHER" id="PTHR46018:SF2">
    <property type="entry name" value="ZINC PHOSPHODIESTERASE ELAC PROTEIN 1"/>
    <property type="match status" value="1"/>
</dbReference>
<organism evidence="1 2">
    <name type="scientific">Thermodesulfovibrio yellowstonii</name>
    <dbReference type="NCBI Taxonomy" id="28262"/>
    <lineage>
        <taxon>Bacteria</taxon>
        <taxon>Pseudomonadati</taxon>
        <taxon>Nitrospirota</taxon>
        <taxon>Thermodesulfovibrionia</taxon>
        <taxon>Thermodesulfovibrionales</taxon>
        <taxon>Thermodesulfovibrionaceae</taxon>
        <taxon>Thermodesulfovibrio</taxon>
    </lineage>
</organism>
<dbReference type="NCBIfam" id="NF002558">
    <property type="entry name" value="PRK02126.1"/>
    <property type="match status" value="1"/>
</dbReference>
<comment type="caution">
    <text evidence="1">The sequence shown here is derived from an EMBL/GenBank/DDBJ whole genome shotgun (WGS) entry which is preliminary data.</text>
</comment>
<keyword evidence="2" id="KW-1185">Reference proteome</keyword>
<dbReference type="EMBL" id="BSDX01000001">
    <property type="protein sequence ID" value="GLI53119.1"/>
    <property type="molecule type" value="Genomic_DNA"/>
</dbReference>
<evidence type="ECO:0000313" key="2">
    <source>
        <dbReference type="Proteomes" id="UP001144297"/>
    </source>
</evidence>
<dbReference type="GO" id="GO:0042781">
    <property type="term" value="F:3'-tRNA processing endoribonuclease activity"/>
    <property type="evidence" value="ECO:0007669"/>
    <property type="project" value="TreeGrafter"/>
</dbReference>
<sequence length="339" mass="39185">MARLFHYRVINNAFGDPCVFLRLLRERRAFLFDVGDIRKIPFNEILKVSDIFVTHTHIDHFIGFDQVIRAVLRRQEPLRVFGPKNVIECVYGKLKGYTWNLVADYPLQIEAYAITENKLKRAKFVASNSFKIEKLKDLSMKDNIIVQEPLFKVKAIELSHGIPVIAYSIEEDFHININKVELQNSGFQIGPWLGELKKLIKQNYEYEPIKMLKPKNKSSDVIVETPKGKFKIEELFALLKITKGEKISYVMDVSPTEENIEKIVEFVKGSDILFCEAYFLNKDKDRALERNHLTAAVAGTIAREAKVEELVILHISPKYIENPQEIYKEVELSRSGVLL</sequence>
<dbReference type="InterPro" id="IPR036866">
    <property type="entry name" value="RibonucZ/Hydroxyglut_hydro"/>
</dbReference>
<dbReference type="SUPFAM" id="SSF56281">
    <property type="entry name" value="Metallo-hydrolase/oxidoreductase"/>
    <property type="match status" value="1"/>
</dbReference>
<name>A0A9W6LK07_9BACT</name>